<evidence type="ECO:0000256" key="1">
    <source>
        <dbReference type="SAM" id="MobiDB-lite"/>
    </source>
</evidence>
<feature type="region of interest" description="Disordered" evidence="1">
    <location>
        <begin position="211"/>
        <end position="247"/>
    </location>
</feature>
<evidence type="ECO:0000256" key="2">
    <source>
        <dbReference type="SAM" id="Phobius"/>
    </source>
</evidence>
<accession>A0A6J4RWL9</accession>
<dbReference type="EMBL" id="CADCVJ010000185">
    <property type="protein sequence ID" value="CAA9483740.1"/>
    <property type="molecule type" value="Genomic_DNA"/>
</dbReference>
<gene>
    <name evidence="3" type="ORF">AVDCRST_MAG38-2190</name>
</gene>
<keyword evidence="2" id="KW-0812">Transmembrane</keyword>
<dbReference type="AlphaFoldDB" id="A0A6J4RWL9"/>
<sequence>MSPQAATWLGRVTAAAAVAVLATVAIARQGEVVARGNLLPTFESYEVERVRILGAELYVDRSAGLGDLLTAAALTLTAALLFHAAKRLRRPARRAFVTAGWGAAFLAADDLLSAHETVGHNLPVLARLPLVDHADDVVLGVYAAVVGAFLWRHRALLEGADRRPWIAAGVAAGLALAHDLLPLHLRLLEESLEIVATGALAIATTQLARRHRRDAERDQSSGGVETASDDDGAAVRLAAAGGPASRL</sequence>
<name>A0A6J4RWL9_9ACTN</name>
<reference evidence="3" key="1">
    <citation type="submission" date="2020-02" db="EMBL/GenBank/DDBJ databases">
        <authorList>
            <person name="Meier V. D."/>
        </authorList>
    </citation>
    <scope>NUCLEOTIDE SEQUENCE</scope>
    <source>
        <strain evidence="3">AVDCRST_MAG38</strain>
    </source>
</reference>
<keyword evidence="2" id="KW-0472">Membrane</keyword>
<protein>
    <submittedName>
        <fullName evidence="3">Uncharacterized protein</fullName>
    </submittedName>
</protein>
<feature type="transmembrane region" description="Helical" evidence="2">
    <location>
        <begin position="63"/>
        <end position="83"/>
    </location>
</feature>
<organism evidence="3">
    <name type="scientific">uncultured Solirubrobacteraceae bacterium</name>
    <dbReference type="NCBI Taxonomy" id="1162706"/>
    <lineage>
        <taxon>Bacteria</taxon>
        <taxon>Bacillati</taxon>
        <taxon>Actinomycetota</taxon>
        <taxon>Thermoleophilia</taxon>
        <taxon>Solirubrobacterales</taxon>
        <taxon>Solirubrobacteraceae</taxon>
        <taxon>environmental samples</taxon>
    </lineage>
</organism>
<evidence type="ECO:0000313" key="3">
    <source>
        <dbReference type="EMBL" id="CAA9483740.1"/>
    </source>
</evidence>
<keyword evidence="2" id="KW-1133">Transmembrane helix</keyword>
<feature type="compositionally biased region" description="Low complexity" evidence="1">
    <location>
        <begin position="234"/>
        <end position="247"/>
    </location>
</feature>
<proteinExistence type="predicted"/>